<gene>
    <name evidence="1" type="ORF">BU23DRAFT_643279</name>
</gene>
<dbReference type="OrthoDB" id="5404564at2759"/>
<keyword evidence="2" id="KW-1185">Reference proteome</keyword>
<dbReference type="EMBL" id="ML976685">
    <property type="protein sequence ID" value="KAF1972633.1"/>
    <property type="molecule type" value="Genomic_DNA"/>
</dbReference>
<dbReference type="Proteomes" id="UP000800036">
    <property type="component" value="Unassembled WGS sequence"/>
</dbReference>
<feature type="non-terminal residue" evidence="1">
    <location>
        <position position="1"/>
    </location>
</feature>
<protein>
    <submittedName>
        <fullName evidence="1">Uncharacterized protein</fullName>
    </submittedName>
</protein>
<name>A0A6A5V5A4_9PLEO</name>
<dbReference type="AlphaFoldDB" id="A0A6A5V5A4"/>
<sequence>KESKRTFRLHKASFEEIRAKLESLHQDVCASRYASSEITDMNDWVKQDLVDDNITVTDVETNAEQISSWLQRSRTSLGYVFSERGEGDSDNETIITQATAAQTANRYNFMTGKPKYAREKTATEVIEIPDGTEKTSSSDSATDDVSMAVNTAEAPIEDCTETVKLLHENKLTGALEEPTRKLL</sequence>
<organism evidence="1 2">
    <name type="scientific">Bimuria novae-zelandiae CBS 107.79</name>
    <dbReference type="NCBI Taxonomy" id="1447943"/>
    <lineage>
        <taxon>Eukaryota</taxon>
        <taxon>Fungi</taxon>
        <taxon>Dikarya</taxon>
        <taxon>Ascomycota</taxon>
        <taxon>Pezizomycotina</taxon>
        <taxon>Dothideomycetes</taxon>
        <taxon>Pleosporomycetidae</taxon>
        <taxon>Pleosporales</taxon>
        <taxon>Massarineae</taxon>
        <taxon>Didymosphaeriaceae</taxon>
        <taxon>Bimuria</taxon>
    </lineage>
</organism>
<evidence type="ECO:0000313" key="2">
    <source>
        <dbReference type="Proteomes" id="UP000800036"/>
    </source>
</evidence>
<accession>A0A6A5V5A4</accession>
<proteinExistence type="predicted"/>
<reference evidence="1" key="1">
    <citation type="journal article" date="2020" name="Stud. Mycol.">
        <title>101 Dothideomycetes genomes: a test case for predicting lifestyles and emergence of pathogens.</title>
        <authorList>
            <person name="Haridas S."/>
            <person name="Albert R."/>
            <person name="Binder M."/>
            <person name="Bloem J."/>
            <person name="Labutti K."/>
            <person name="Salamov A."/>
            <person name="Andreopoulos B."/>
            <person name="Baker S."/>
            <person name="Barry K."/>
            <person name="Bills G."/>
            <person name="Bluhm B."/>
            <person name="Cannon C."/>
            <person name="Castanera R."/>
            <person name="Culley D."/>
            <person name="Daum C."/>
            <person name="Ezra D."/>
            <person name="Gonzalez J."/>
            <person name="Henrissat B."/>
            <person name="Kuo A."/>
            <person name="Liang C."/>
            <person name="Lipzen A."/>
            <person name="Lutzoni F."/>
            <person name="Magnuson J."/>
            <person name="Mondo S."/>
            <person name="Nolan M."/>
            <person name="Ohm R."/>
            <person name="Pangilinan J."/>
            <person name="Park H.-J."/>
            <person name="Ramirez L."/>
            <person name="Alfaro M."/>
            <person name="Sun H."/>
            <person name="Tritt A."/>
            <person name="Yoshinaga Y."/>
            <person name="Zwiers L.-H."/>
            <person name="Turgeon B."/>
            <person name="Goodwin S."/>
            <person name="Spatafora J."/>
            <person name="Crous P."/>
            <person name="Grigoriev I."/>
        </authorList>
    </citation>
    <scope>NUCLEOTIDE SEQUENCE</scope>
    <source>
        <strain evidence="1">CBS 107.79</strain>
    </source>
</reference>
<evidence type="ECO:0000313" key="1">
    <source>
        <dbReference type="EMBL" id="KAF1972633.1"/>
    </source>
</evidence>